<proteinExistence type="predicted"/>
<dbReference type="InterPro" id="IPR047654">
    <property type="entry name" value="IS1634_transpos"/>
</dbReference>
<dbReference type="PANTHER" id="PTHR34614:SF2">
    <property type="entry name" value="TRANSPOSASE IS4-LIKE DOMAIN-CONTAINING PROTEIN"/>
    <property type="match status" value="1"/>
</dbReference>
<dbReference type="NCBIfam" id="NF033559">
    <property type="entry name" value="transpos_IS1634"/>
    <property type="match status" value="1"/>
</dbReference>
<dbReference type="Proteomes" id="UP000323569">
    <property type="component" value="Unassembled WGS sequence"/>
</dbReference>
<sequence length="174" mass="20406">MEKLSDKLRKEKEKIEKQLRNWQQRKKPNLTELKLEVKKFNKTLKYHELGELEYQETLNNKKKKVYSCQGVIEKKAEIIKAETERAGRFIIATNVLDKENLSAEEMLDEYKAQQSCQRGFRFIKDPLVLADSVFVKNPKRIETIGFLMGICLLVYSLGQRMLSSHAKLITQIKN</sequence>
<gene>
    <name evidence="1" type="ORF">MiYa_03992</name>
</gene>
<name>A0A5A5RC92_MICAE</name>
<protein>
    <recommendedName>
        <fullName evidence="3">Transposase IS4-like domain-containing protein</fullName>
    </recommendedName>
</protein>
<comment type="caution">
    <text evidence="1">The sequence shown here is derived from an EMBL/GenBank/DDBJ whole genome shotgun (WGS) entry which is preliminary data.</text>
</comment>
<evidence type="ECO:0008006" key="3">
    <source>
        <dbReference type="Google" id="ProtNLM"/>
    </source>
</evidence>
<evidence type="ECO:0000313" key="1">
    <source>
        <dbReference type="EMBL" id="GCA72439.1"/>
    </source>
</evidence>
<dbReference type="PANTHER" id="PTHR34614">
    <property type="match status" value="1"/>
</dbReference>
<evidence type="ECO:0000313" key="2">
    <source>
        <dbReference type="Proteomes" id="UP000323569"/>
    </source>
</evidence>
<accession>A0A5A5RC92</accession>
<dbReference type="EMBL" id="BHVO01000103">
    <property type="protein sequence ID" value="GCA72439.1"/>
    <property type="molecule type" value="Genomic_DNA"/>
</dbReference>
<organism evidence="1 2">
    <name type="scientific">Microcystis aeruginosa NIES-2519</name>
    <dbReference type="NCBI Taxonomy" id="2303981"/>
    <lineage>
        <taxon>Bacteria</taxon>
        <taxon>Bacillati</taxon>
        <taxon>Cyanobacteriota</taxon>
        <taxon>Cyanophyceae</taxon>
        <taxon>Oscillatoriophycideae</taxon>
        <taxon>Chroococcales</taxon>
        <taxon>Microcystaceae</taxon>
        <taxon>Microcystis</taxon>
    </lineage>
</organism>
<reference evidence="1 2" key="1">
    <citation type="submission" date="2018-09" db="EMBL/GenBank/DDBJ databases">
        <title>Evolutionary history of phycoerythrin pigmentation in the water bloom-forming cyanobacterium Microcystis aeruginosa.</title>
        <authorList>
            <person name="Tanabe Y."/>
            <person name="Tanabe Y."/>
            <person name="Yamaguchi H."/>
        </authorList>
    </citation>
    <scope>NUCLEOTIDE SEQUENCE [LARGE SCALE GENOMIC DNA]</scope>
    <source>
        <strain evidence="1 2">NIES-2519</strain>
    </source>
</reference>
<dbReference type="AlphaFoldDB" id="A0A5A5RC92"/>